<dbReference type="SUPFAM" id="SSF53098">
    <property type="entry name" value="Ribonuclease H-like"/>
    <property type="match status" value="1"/>
</dbReference>
<dbReference type="Gene3D" id="3.30.420.10">
    <property type="entry name" value="Ribonuclease H-like superfamily/Ribonuclease H"/>
    <property type="match status" value="1"/>
</dbReference>
<feature type="domain" description="3'-5' exonuclease" evidence="3">
    <location>
        <begin position="40"/>
        <end position="195"/>
    </location>
</feature>
<proteinExistence type="predicted"/>
<organism evidence="4 5">
    <name type="scientific">Panicum miliaceum</name>
    <name type="common">Proso millet</name>
    <name type="synonym">Broomcorn millet</name>
    <dbReference type="NCBI Taxonomy" id="4540"/>
    <lineage>
        <taxon>Eukaryota</taxon>
        <taxon>Viridiplantae</taxon>
        <taxon>Streptophyta</taxon>
        <taxon>Embryophyta</taxon>
        <taxon>Tracheophyta</taxon>
        <taxon>Spermatophyta</taxon>
        <taxon>Magnoliopsida</taxon>
        <taxon>Liliopsida</taxon>
        <taxon>Poales</taxon>
        <taxon>Poaceae</taxon>
        <taxon>PACMAD clade</taxon>
        <taxon>Panicoideae</taxon>
        <taxon>Panicodae</taxon>
        <taxon>Paniceae</taxon>
        <taxon>Panicinae</taxon>
        <taxon>Panicum</taxon>
        <taxon>Panicum sect. Panicum</taxon>
    </lineage>
</organism>
<evidence type="ECO:0000313" key="5">
    <source>
        <dbReference type="Proteomes" id="UP000275267"/>
    </source>
</evidence>
<name>A0A3L6SH24_PANMI</name>
<evidence type="ECO:0000256" key="2">
    <source>
        <dbReference type="ARBA" id="ARBA00022801"/>
    </source>
</evidence>
<evidence type="ECO:0000259" key="3">
    <source>
        <dbReference type="Pfam" id="PF01612"/>
    </source>
</evidence>
<dbReference type="FunFam" id="3.30.420.10:FF:000054">
    <property type="entry name" value="Werner Syndrome-like exonuclease"/>
    <property type="match status" value="1"/>
</dbReference>
<dbReference type="InterPro" id="IPR012337">
    <property type="entry name" value="RNaseH-like_sf"/>
</dbReference>
<dbReference type="AlphaFoldDB" id="A0A3L6SH24"/>
<dbReference type="OrthoDB" id="446462at2759"/>
<dbReference type="CDD" id="cd06141">
    <property type="entry name" value="WRN_exo"/>
    <property type="match status" value="1"/>
</dbReference>
<dbReference type="GO" id="GO:0008408">
    <property type="term" value="F:3'-5' exonuclease activity"/>
    <property type="evidence" value="ECO:0007669"/>
    <property type="project" value="InterPro"/>
</dbReference>
<evidence type="ECO:0000313" key="4">
    <source>
        <dbReference type="EMBL" id="RLN21879.1"/>
    </source>
</evidence>
<dbReference type="GO" id="GO:0006139">
    <property type="term" value="P:nucleobase-containing compound metabolic process"/>
    <property type="evidence" value="ECO:0007669"/>
    <property type="project" value="InterPro"/>
</dbReference>
<dbReference type="InterPro" id="IPR051132">
    <property type="entry name" value="3-5_Exonuclease_domain"/>
</dbReference>
<dbReference type="PANTHER" id="PTHR13620:SF121">
    <property type="entry name" value="EMB|CAB82946.1-RELATED"/>
    <property type="match status" value="1"/>
</dbReference>
<keyword evidence="1" id="KW-0540">Nuclease</keyword>
<accession>A0A3L6SH24</accession>
<keyword evidence="2" id="KW-0378">Hydrolase</keyword>
<dbReference type="GO" id="GO:0005634">
    <property type="term" value="C:nucleus"/>
    <property type="evidence" value="ECO:0007669"/>
    <property type="project" value="TreeGrafter"/>
</dbReference>
<dbReference type="GO" id="GO:0003676">
    <property type="term" value="F:nucleic acid binding"/>
    <property type="evidence" value="ECO:0007669"/>
    <property type="project" value="InterPro"/>
</dbReference>
<gene>
    <name evidence="4" type="ORF">C2845_PM07G07700</name>
</gene>
<evidence type="ECO:0000256" key="1">
    <source>
        <dbReference type="ARBA" id="ARBA00022722"/>
    </source>
</evidence>
<dbReference type="Pfam" id="PF01612">
    <property type="entry name" value="DNA_pol_A_exo1"/>
    <property type="match status" value="1"/>
</dbReference>
<dbReference type="GO" id="GO:0005737">
    <property type="term" value="C:cytoplasm"/>
    <property type="evidence" value="ECO:0007669"/>
    <property type="project" value="TreeGrafter"/>
</dbReference>
<protein>
    <submittedName>
        <fullName evidence="4">Werner Syndrome-like exonuclease</fullName>
    </submittedName>
</protein>
<reference evidence="5" key="1">
    <citation type="journal article" date="2019" name="Nat. Commun.">
        <title>The genome of broomcorn millet.</title>
        <authorList>
            <person name="Zou C."/>
            <person name="Miki D."/>
            <person name="Li D."/>
            <person name="Tang Q."/>
            <person name="Xiao L."/>
            <person name="Rajput S."/>
            <person name="Deng P."/>
            <person name="Jia W."/>
            <person name="Huang R."/>
            <person name="Zhang M."/>
            <person name="Sun Y."/>
            <person name="Hu J."/>
            <person name="Fu X."/>
            <person name="Schnable P.S."/>
            <person name="Li F."/>
            <person name="Zhang H."/>
            <person name="Feng B."/>
            <person name="Zhu X."/>
            <person name="Liu R."/>
            <person name="Schnable J.C."/>
            <person name="Zhu J.-K."/>
            <person name="Zhang H."/>
        </authorList>
    </citation>
    <scope>NUCLEOTIDE SEQUENCE [LARGE SCALE GENOMIC DNA]</scope>
</reference>
<keyword evidence="5" id="KW-1185">Reference proteome</keyword>
<dbReference type="STRING" id="4540.A0A3L6SH24"/>
<dbReference type="InterPro" id="IPR036397">
    <property type="entry name" value="RNaseH_sf"/>
</dbReference>
<dbReference type="InterPro" id="IPR002562">
    <property type="entry name" value="3'-5'_exonuclease_dom"/>
</dbReference>
<dbReference type="PANTHER" id="PTHR13620">
    <property type="entry name" value="3-5 EXONUCLEASE"/>
    <property type="match status" value="1"/>
</dbReference>
<comment type="caution">
    <text evidence="4">The sequence shown here is derived from an EMBL/GenBank/DDBJ whole genome shotgun (WGS) entry which is preliminary data.</text>
</comment>
<dbReference type="EMBL" id="PQIB02000004">
    <property type="protein sequence ID" value="RLN21879.1"/>
    <property type="molecule type" value="Genomic_DNA"/>
</dbReference>
<sequence>MSAMRFAMPGTQASSNPTTRLTVRFGSATIDTTVTRDVAAADEWVRAVRAAHPRGGGPLIVGLDCDWKPNYRSWTTSRVAVLQLCAGARCLVLQLFYVDRVPASVRSLLADPGVWLVGIGVGEDAAKLAADYGLACAAPVDLKARCNDRLGRCAGGRRIGLKGFAREVLGLVMEKPRNVTMSNWEKHDLDEAQIRPCVYHMTCCEAMIFYEKLILEKLASNVKICRPEFPNAGVIWHCIRTCRVEGIYLI</sequence>
<dbReference type="Proteomes" id="UP000275267">
    <property type="component" value="Unassembled WGS sequence"/>
</dbReference>